<evidence type="ECO:0000313" key="2">
    <source>
        <dbReference type="Proteomes" id="UP000276133"/>
    </source>
</evidence>
<proteinExistence type="predicted"/>
<dbReference type="Proteomes" id="UP000276133">
    <property type="component" value="Unassembled WGS sequence"/>
</dbReference>
<gene>
    <name evidence="1" type="ORF">BpHYR1_012403</name>
</gene>
<dbReference type="EMBL" id="REGN01004608">
    <property type="protein sequence ID" value="RNA16854.1"/>
    <property type="molecule type" value="Genomic_DNA"/>
</dbReference>
<protein>
    <submittedName>
        <fullName evidence="1">Uncharacterized protein</fullName>
    </submittedName>
</protein>
<keyword evidence="2" id="KW-1185">Reference proteome</keyword>
<sequence>MSLSILADNAKLMLIYCFKSQVHSSASLKIIGTVLLSPISHISLTQLDLNTFNLRQMTKKVKRVERGQTSITKPALSRQSSENSEDLLTLLSQDVTILNPIPTTLEPVYPNEIEH</sequence>
<organism evidence="1 2">
    <name type="scientific">Brachionus plicatilis</name>
    <name type="common">Marine rotifer</name>
    <name type="synonym">Brachionus muelleri</name>
    <dbReference type="NCBI Taxonomy" id="10195"/>
    <lineage>
        <taxon>Eukaryota</taxon>
        <taxon>Metazoa</taxon>
        <taxon>Spiralia</taxon>
        <taxon>Gnathifera</taxon>
        <taxon>Rotifera</taxon>
        <taxon>Eurotatoria</taxon>
        <taxon>Monogononta</taxon>
        <taxon>Pseudotrocha</taxon>
        <taxon>Ploima</taxon>
        <taxon>Brachionidae</taxon>
        <taxon>Brachionus</taxon>
    </lineage>
</organism>
<comment type="caution">
    <text evidence="1">The sequence shown here is derived from an EMBL/GenBank/DDBJ whole genome shotgun (WGS) entry which is preliminary data.</text>
</comment>
<name>A0A3M7R0F6_BRAPC</name>
<accession>A0A3M7R0F6</accession>
<evidence type="ECO:0000313" key="1">
    <source>
        <dbReference type="EMBL" id="RNA16854.1"/>
    </source>
</evidence>
<reference evidence="1 2" key="1">
    <citation type="journal article" date="2018" name="Sci. Rep.">
        <title>Genomic signatures of local adaptation to the degree of environmental predictability in rotifers.</title>
        <authorList>
            <person name="Franch-Gras L."/>
            <person name="Hahn C."/>
            <person name="Garcia-Roger E.M."/>
            <person name="Carmona M.J."/>
            <person name="Serra M."/>
            <person name="Gomez A."/>
        </authorList>
    </citation>
    <scope>NUCLEOTIDE SEQUENCE [LARGE SCALE GENOMIC DNA]</scope>
    <source>
        <strain evidence="1">HYR1</strain>
    </source>
</reference>
<dbReference type="AlphaFoldDB" id="A0A3M7R0F6"/>